<accession>A0A0A0HSE9</accession>
<dbReference type="OrthoDB" id="547419at2"/>
<dbReference type="EMBL" id="AONH01000004">
    <property type="protein sequence ID" value="KGM89003.1"/>
    <property type="molecule type" value="Genomic_DNA"/>
</dbReference>
<proteinExistence type="predicted"/>
<evidence type="ECO:0000256" key="1">
    <source>
        <dbReference type="SAM" id="MobiDB-lite"/>
    </source>
</evidence>
<dbReference type="AlphaFoldDB" id="A0A0A0HSE9"/>
<evidence type="ECO:0000313" key="3">
    <source>
        <dbReference type="Proteomes" id="UP000030021"/>
    </source>
</evidence>
<sequence length="359" mass="39769">MKTVLFHVGMPKCATTTIQDFLTMQGTWLEERGFSYKKHPDDPTERQGNAAQLADYAMTGTPAQLLDHLDFFLNCDGNVVLSSEMLFVLGRGNGFETIQQEVLRRGFDLRVIVYLKRQDLWIESDYKQHVKDGNLWQGDFAQLLAMRQSKRTLDYNFTLTNWSNQVGHARMSAVALNLSQDEGYAIDSFLSLLGLPRPEAEIAAPRQNVSPSASATEAARQIKLQLIGAGMAPDDIRNLIQRFLESVRDVSLDVPGDGFLSPVARRALLSELAASNAELSRSFLGGKPAFDDLPQDDMADWVPPTERVPAILAGVIAKSLRQERQDDRSPVQSDAPLTASGQPEGAVSLLARMKSLLHR</sequence>
<dbReference type="InterPro" id="IPR027417">
    <property type="entry name" value="P-loop_NTPase"/>
</dbReference>
<reference evidence="2 3" key="1">
    <citation type="submission" date="2013-01" db="EMBL/GenBank/DDBJ databases">
        <authorList>
            <person name="Fiebig A."/>
            <person name="Goeker M."/>
            <person name="Klenk H.-P.P."/>
        </authorList>
    </citation>
    <scope>NUCLEOTIDE SEQUENCE [LARGE SCALE GENOMIC DNA]</scope>
    <source>
        <strain evidence="2 3">DSM 17069</strain>
    </source>
</reference>
<protein>
    <submittedName>
        <fullName evidence="2">Uncharacterized protein</fullName>
    </submittedName>
</protein>
<evidence type="ECO:0000313" key="2">
    <source>
        <dbReference type="EMBL" id="KGM89003.1"/>
    </source>
</evidence>
<dbReference type="PATRIC" id="fig|1288298.3.peg.982"/>
<dbReference type="RefSeq" id="WP_052115260.1">
    <property type="nucleotide sequence ID" value="NZ_KN293977.1"/>
</dbReference>
<organism evidence="2 3">
    <name type="scientific">Roseovarius mucosus DSM 17069</name>
    <dbReference type="NCBI Taxonomy" id="1288298"/>
    <lineage>
        <taxon>Bacteria</taxon>
        <taxon>Pseudomonadati</taxon>
        <taxon>Pseudomonadota</taxon>
        <taxon>Alphaproteobacteria</taxon>
        <taxon>Rhodobacterales</taxon>
        <taxon>Roseobacteraceae</taxon>
        <taxon>Roseovarius</taxon>
    </lineage>
</organism>
<dbReference type="eggNOG" id="ENOG5033B5H">
    <property type="taxonomic scope" value="Bacteria"/>
</dbReference>
<dbReference type="Proteomes" id="UP000030021">
    <property type="component" value="Unassembled WGS sequence"/>
</dbReference>
<gene>
    <name evidence="2" type="ORF">rosmuc_00969</name>
</gene>
<dbReference type="HOGENOM" id="CLU_811068_0_0_5"/>
<dbReference type="SUPFAM" id="SSF52540">
    <property type="entry name" value="P-loop containing nucleoside triphosphate hydrolases"/>
    <property type="match status" value="1"/>
</dbReference>
<comment type="caution">
    <text evidence="2">The sequence shown here is derived from an EMBL/GenBank/DDBJ whole genome shotgun (WGS) entry which is preliminary data.</text>
</comment>
<name>A0A0A0HSE9_9RHOB</name>
<feature type="region of interest" description="Disordered" evidence="1">
    <location>
        <begin position="321"/>
        <end position="344"/>
    </location>
</feature>